<dbReference type="EMBL" id="JAWDGP010002150">
    <property type="protein sequence ID" value="KAK3785271.1"/>
    <property type="molecule type" value="Genomic_DNA"/>
</dbReference>
<evidence type="ECO:0000313" key="3">
    <source>
        <dbReference type="Proteomes" id="UP001283361"/>
    </source>
</evidence>
<reference evidence="2" key="1">
    <citation type="journal article" date="2023" name="G3 (Bethesda)">
        <title>A reference genome for the long-term kleptoplast-retaining sea slug Elysia crispata morphotype clarki.</title>
        <authorList>
            <person name="Eastman K.E."/>
            <person name="Pendleton A.L."/>
            <person name="Shaikh M.A."/>
            <person name="Suttiyut T."/>
            <person name="Ogas R."/>
            <person name="Tomko P."/>
            <person name="Gavelis G."/>
            <person name="Widhalm J.R."/>
            <person name="Wisecaver J.H."/>
        </authorList>
    </citation>
    <scope>NUCLEOTIDE SEQUENCE</scope>
    <source>
        <strain evidence="2">ECLA1</strain>
    </source>
</reference>
<dbReference type="AlphaFoldDB" id="A0AAE1ADJ1"/>
<evidence type="ECO:0000313" key="2">
    <source>
        <dbReference type="EMBL" id="KAK3785271.1"/>
    </source>
</evidence>
<accession>A0AAE1ADJ1</accession>
<feature type="chain" id="PRO_5041964560" evidence="1">
    <location>
        <begin position="24"/>
        <end position="867"/>
    </location>
</feature>
<keyword evidence="3" id="KW-1185">Reference proteome</keyword>
<sequence length="867" mass="97685">MKLTVLLLLLLLKIALHTPLSEGYNVFVEPDYHFGQIMNVYFLYEPSLENKFAVESVLSIKENVTVLHQCTIPPSRGRRIADHPNRLQGFVIPGPFDVFFQIIELPTDLITDFRFTNVSFWRLKLTVETKDGSFFSSRYFNLKESFIDDWLFDTQVLLKSKNQQLENASLLSIQANIPVFERKRWLELKVEPDNATYSYSLEFHRVDRGLQDLCPTDNTVGEIDLAASNNLQSFTPCEVSLNRTLMMVFAHTLPHGLIRVRVLIRETNELVYDMRRYFEIRLPKNEIPFTNITTPYADDLEIPYGIDFIFDASKSFYPSLESSYGTIQDYRPNLRIFTTCTGNLPICQNWTSNTGQPRIEVKWQEVKDDIFGYHSLEFAIFTTYDNGPTLAPSARKTISFHRFGLHVDMICIRNCGQYLAQEVPGIFMAKCYDCGDVDPWDIDYSWKIMGEREPLQLSRYYIIPPSQRTKSSLLLRLIVNCPKTIFTNDRISCRPTGSTAFCGRLRSAGLSQTVYPAGQQAQMFSVANRLNCFLWWVEICRVVSDRISCRPTGSDVFCGGLRSAELSQTVYPAGQQAQLLSVDNRLNSFLWWVEICSVVSDRISCRITGSTPFSGGLRSAGLSQTVYPAGQQAQLLSLANRLNSFLWWVEICSVVSDRISCRPTGSTPFSGGLRSARLSQTVYPAGQQAQLLSLANRLNCFLWWVEICSVVSDRISCRITGSTPFSGGLRSAELSQTVYPAGQQAQLLSLICWVVSDRISCRPTGSTPFSGGFRSAGLSQTVYPAGQQAQLLSLVGLDLLGCLRPYILQANRLNCFVWWVEICWVVLDRISCRITGSTALCGGLRSAGLSQTVYPVGQQAQLLSLVG</sequence>
<gene>
    <name evidence="2" type="ORF">RRG08_036807</name>
</gene>
<evidence type="ECO:0000256" key="1">
    <source>
        <dbReference type="SAM" id="SignalP"/>
    </source>
</evidence>
<dbReference type="Proteomes" id="UP001283361">
    <property type="component" value="Unassembled WGS sequence"/>
</dbReference>
<keyword evidence="1" id="KW-0732">Signal</keyword>
<comment type="caution">
    <text evidence="2">The sequence shown here is derived from an EMBL/GenBank/DDBJ whole genome shotgun (WGS) entry which is preliminary data.</text>
</comment>
<name>A0AAE1ADJ1_9GAST</name>
<proteinExistence type="predicted"/>
<organism evidence="2 3">
    <name type="scientific">Elysia crispata</name>
    <name type="common">lettuce slug</name>
    <dbReference type="NCBI Taxonomy" id="231223"/>
    <lineage>
        <taxon>Eukaryota</taxon>
        <taxon>Metazoa</taxon>
        <taxon>Spiralia</taxon>
        <taxon>Lophotrochozoa</taxon>
        <taxon>Mollusca</taxon>
        <taxon>Gastropoda</taxon>
        <taxon>Heterobranchia</taxon>
        <taxon>Euthyneura</taxon>
        <taxon>Panpulmonata</taxon>
        <taxon>Sacoglossa</taxon>
        <taxon>Placobranchoidea</taxon>
        <taxon>Plakobranchidae</taxon>
        <taxon>Elysia</taxon>
    </lineage>
</organism>
<protein>
    <submittedName>
        <fullName evidence="2">Uncharacterized protein</fullName>
    </submittedName>
</protein>
<feature type="signal peptide" evidence="1">
    <location>
        <begin position="1"/>
        <end position="23"/>
    </location>
</feature>